<protein>
    <submittedName>
        <fullName evidence="8">Response regulator transcription factor</fullName>
    </submittedName>
</protein>
<keyword evidence="2" id="KW-0805">Transcription regulation</keyword>
<keyword evidence="3" id="KW-0238">DNA-binding</keyword>
<dbReference type="InterPro" id="IPR058245">
    <property type="entry name" value="NreC/VraR/RcsB-like_REC"/>
</dbReference>
<evidence type="ECO:0000313" key="8">
    <source>
        <dbReference type="EMBL" id="UYG17713.1"/>
    </source>
</evidence>
<dbReference type="InterPro" id="IPR016032">
    <property type="entry name" value="Sig_transdc_resp-reg_C-effctor"/>
</dbReference>
<sequence>MRILLAEDAALVREGLLALLDRAGHDVVAAVPTATELASTATALIAAGAVDLVLTDVRMPPGHGDDGLRVALEVRRTHPEVPIVVLSQYVEHRYATTLLGLAPRDRDPGADVATAPVAGVGYLLKDRVARVHDFVRALETVRSGGVVVDPAVVSSLMRGRDDGLAVLTAREREVLALVSEGETNAQIADRLHLSRGGVAKHVSAVFDKLGISEHDGNRRVLAVLAYLRHAERRG</sequence>
<dbReference type="Gene3D" id="1.10.10.10">
    <property type="entry name" value="Winged helix-like DNA-binding domain superfamily/Winged helix DNA-binding domain"/>
    <property type="match status" value="1"/>
</dbReference>
<name>A0ABY6G4Y8_9MICO</name>
<dbReference type="CDD" id="cd06170">
    <property type="entry name" value="LuxR_C_like"/>
    <property type="match status" value="1"/>
</dbReference>
<dbReference type="PANTHER" id="PTHR43214:SF24">
    <property type="entry name" value="TRANSCRIPTIONAL REGULATORY PROTEIN NARL-RELATED"/>
    <property type="match status" value="1"/>
</dbReference>
<feature type="domain" description="Response regulatory" evidence="7">
    <location>
        <begin position="2"/>
        <end position="119"/>
    </location>
</feature>
<evidence type="ECO:0000256" key="1">
    <source>
        <dbReference type="ARBA" id="ARBA00022553"/>
    </source>
</evidence>
<organism evidence="8 9">
    <name type="scientific">Brachybacterium huguangmaarense</name>
    <dbReference type="NCBI Taxonomy" id="1652028"/>
    <lineage>
        <taxon>Bacteria</taxon>
        <taxon>Bacillati</taxon>
        <taxon>Actinomycetota</taxon>
        <taxon>Actinomycetes</taxon>
        <taxon>Micrococcales</taxon>
        <taxon>Dermabacteraceae</taxon>
        <taxon>Brachybacterium</taxon>
    </lineage>
</organism>
<keyword evidence="9" id="KW-1185">Reference proteome</keyword>
<reference evidence="8" key="1">
    <citation type="submission" date="2022-10" db="EMBL/GenBank/DDBJ databases">
        <title>Whole-Genome Sequencing of Brachybacterium huguangmaarense BRM-3, Isolated from Betula schmidtii.</title>
        <authorList>
            <person name="Haam D."/>
        </authorList>
    </citation>
    <scope>NUCLEOTIDE SEQUENCE</scope>
    <source>
        <strain evidence="8">BRM-3</strain>
    </source>
</reference>
<dbReference type="EMBL" id="CP107020">
    <property type="protein sequence ID" value="UYG17713.1"/>
    <property type="molecule type" value="Genomic_DNA"/>
</dbReference>
<dbReference type="PROSITE" id="PS50043">
    <property type="entry name" value="HTH_LUXR_2"/>
    <property type="match status" value="1"/>
</dbReference>
<evidence type="ECO:0000256" key="2">
    <source>
        <dbReference type="ARBA" id="ARBA00023015"/>
    </source>
</evidence>
<dbReference type="RefSeq" id="WP_263594921.1">
    <property type="nucleotide sequence ID" value="NZ_CP107020.1"/>
</dbReference>
<evidence type="ECO:0000256" key="5">
    <source>
        <dbReference type="PROSITE-ProRule" id="PRU00169"/>
    </source>
</evidence>
<dbReference type="InterPro" id="IPR011006">
    <property type="entry name" value="CheY-like_superfamily"/>
</dbReference>
<dbReference type="PROSITE" id="PS50110">
    <property type="entry name" value="RESPONSE_REGULATORY"/>
    <property type="match status" value="1"/>
</dbReference>
<feature type="domain" description="HTH luxR-type" evidence="6">
    <location>
        <begin position="160"/>
        <end position="229"/>
    </location>
</feature>
<accession>A0ABY6G4Y8</accession>
<dbReference type="Gene3D" id="3.40.50.2300">
    <property type="match status" value="1"/>
</dbReference>
<evidence type="ECO:0000313" key="9">
    <source>
        <dbReference type="Proteomes" id="UP001164305"/>
    </source>
</evidence>
<feature type="modified residue" description="4-aspartylphosphate" evidence="5">
    <location>
        <position position="56"/>
    </location>
</feature>
<evidence type="ECO:0000259" key="7">
    <source>
        <dbReference type="PROSITE" id="PS50110"/>
    </source>
</evidence>
<dbReference type="Pfam" id="PF00072">
    <property type="entry name" value="Response_reg"/>
    <property type="match status" value="1"/>
</dbReference>
<keyword evidence="4" id="KW-0804">Transcription</keyword>
<dbReference type="InterPro" id="IPR001789">
    <property type="entry name" value="Sig_transdc_resp-reg_receiver"/>
</dbReference>
<evidence type="ECO:0000256" key="3">
    <source>
        <dbReference type="ARBA" id="ARBA00023125"/>
    </source>
</evidence>
<dbReference type="CDD" id="cd17535">
    <property type="entry name" value="REC_NarL-like"/>
    <property type="match status" value="1"/>
</dbReference>
<dbReference type="SUPFAM" id="SSF52172">
    <property type="entry name" value="CheY-like"/>
    <property type="match status" value="1"/>
</dbReference>
<dbReference type="SUPFAM" id="SSF46894">
    <property type="entry name" value="C-terminal effector domain of the bipartite response regulators"/>
    <property type="match status" value="1"/>
</dbReference>
<dbReference type="Proteomes" id="UP001164305">
    <property type="component" value="Chromosome"/>
</dbReference>
<dbReference type="InterPro" id="IPR039420">
    <property type="entry name" value="WalR-like"/>
</dbReference>
<proteinExistence type="predicted"/>
<evidence type="ECO:0000256" key="4">
    <source>
        <dbReference type="ARBA" id="ARBA00023163"/>
    </source>
</evidence>
<keyword evidence="1 5" id="KW-0597">Phosphoprotein</keyword>
<evidence type="ECO:0000259" key="6">
    <source>
        <dbReference type="PROSITE" id="PS50043"/>
    </source>
</evidence>
<dbReference type="PANTHER" id="PTHR43214">
    <property type="entry name" value="TWO-COMPONENT RESPONSE REGULATOR"/>
    <property type="match status" value="1"/>
</dbReference>
<dbReference type="Pfam" id="PF00196">
    <property type="entry name" value="GerE"/>
    <property type="match status" value="1"/>
</dbReference>
<dbReference type="PRINTS" id="PR00038">
    <property type="entry name" value="HTHLUXR"/>
</dbReference>
<dbReference type="SMART" id="SM00448">
    <property type="entry name" value="REC"/>
    <property type="match status" value="1"/>
</dbReference>
<gene>
    <name evidence="8" type="ORF">BRM3_04640</name>
</gene>
<dbReference type="InterPro" id="IPR036388">
    <property type="entry name" value="WH-like_DNA-bd_sf"/>
</dbReference>
<dbReference type="SMART" id="SM00421">
    <property type="entry name" value="HTH_LUXR"/>
    <property type="match status" value="1"/>
</dbReference>
<dbReference type="InterPro" id="IPR000792">
    <property type="entry name" value="Tscrpt_reg_LuxR_C"/>
</dbReference>